<evidence type="ECO:0000256" key="10">
    <source>
        <dbReference type="ARBA" id="ARBA00048552"/>
    </source>
</evidence>
<keyword evidence="4 12" id="KW-0240">DNA-directed RNA polymerase</keyword>
<reference evidence="12 13" key="1">
    <citation type="journal article" date="2017" name="ISME J.">
        <title>Tremblaya phenacola PPER: an evolutionary beta-gammaproteobacterium collage.</title>
        <authorList>
            <person name="Gil R."/>
            <person name="Vargas-Chavez C."/>
            <person name="Lopez-Madrigal S."/>
            <person name="Santos-Garcia D."/>
            <person name="Latorre A."/>
            <person name="Moya A."/>
        </authorList>
    </citation>
    <scope>NUCLEOTIDE SEQUENCE [LARGE SCALE GENOMIC DNA]</scope>
    <source>
        <strain evidence="12 13">PPER</strain>
    </source>
</reference>
<dbReference type="InterPro" id="IPR036643">
    <property type="entry name" value="RNApol_insert_sf"/>
</dbReference>
<dbReference type="EMBL" id="MKGN01000019">
    <property type="protein sequence ID" value="PHN16192.1"/>
    <property type="molecule type" value="Genomic_DNA"/>
</dbReference>
<comment type="catalytic activity">
    <reaction evidence="10">
        <text>RNA(n) + a ribonucleoside 5'-triphosphate = RNA(n+1) + diphosphate</text>
        <dbReference type="Rhea" id="RHEA:21248"/>
        <dbReference type="Rhea" id="RHEA-COMP:14527"/>
        <dbReference type="Rhea" id="RHEA-COMP:17342"/>
        <dbReference type="ChEBI" id="CHEBI:33019"/>
        <dbReference type="ChEBI" id="CHEBI:61557"/>
        <dbReference type="ChEBI" id="CHEBI:140395"/>
        <dbReference type="EC" id="2.7.7.6"/>
    </reaction>
</comment>
<evidence type="ECO:0000256" key="4">
    <source>
        <dbReference type="ARBA" id="ARBA00022478"/>
    </source>
</evidence>
<keyword evidence="13" id="KW-1185">Reference proteome</keyword>
<dbReference type="AlphaFoldDB" id="A0A2G0V6V4"/>
<evidence type="ECO:0000259" key="11">
    <source>
        <dbReference type="SMART" id="SM00662"/>
    </source>
</evidence>
<proteinExistence type="inferred from homology"/>
<evidence type="ECO:0000256" key="5">
    <source>
        <dbReference type="ARBA" id="ARBA00022679"/>
    </source>
</evidence>
<dbReference type="SUPFAM" id="SSF55257">
    <property type="entry name" value="RBP11-like subunits of RNA polymerase"/>
    <property type="match status" value="1"/>
</dbReference>
<keyword evidence="5 12" id="KW-0808">Transferase</keyword>
<dbReference type="GO" id="GO:0005737">
    <property type="term" value="C:cytoplasm"/>
    <property type="evidence" value="ECO:0007669"/>
    <property type="project" value="UniProtKB-ARBA"/>
</dbReference>
<evidence type="ECO:0000256" key="9">
    <source>
        <dbReference type="ARBA" id="ARBA00033070"/>
    </source>
</evidence>
<accession>A0A2G0V6V4</accession>
<dbReference type="GO" id="GO:0003899">
    <property type="term" value="F:DNA-directed RNA polymerase activity"/>
    <property type="evidence" value="ECO:0007669"/>
    <property type="project" value="UniProtKB-EC"/>
</dbReference>
<dbReference type="GO" id="GO:0046983">
    <property type="term" value="F:protein dimerization activity"/>
    <property type="evidence" value="ECO:0007669"/>
    <property type="project" value="InterPro"/>
</dbReference>
<protein>
    <recommendedName>
        <fullName evidence="3">DNA-directed RNA polymerase subunit alpha</fullName>
        <ecNumber evidence="2">2.7.7.6</ecNumber>
    </recommendedName>
    <alternativeName>
        <fullName evidence="9">RNA polymerase subunit alpha</fullName>
    </alternativeName>
    <alternativeName>
        <fullName evidence="8">Transcriptase subunit alpha</fullName>
    </alternativeName>
</protein>
<organism evidence="12 13">
    <name type="scientific">Candidatus Tremblayella phenacoccinincola</name>
    <dbReference type="NCBI Taxonomy" id="1010676"/>
    <lineage>
        <taxon>Bacteria</taxon>
        <taxon>Pseudomonadati</taxon>
        <taxon>Pseudomonadota</taxon>
        <taxon>Betaproteobacteria</taxon>
        <taxon>Candidatus Tremblayella</taxon>
    </lineage>
</organism>
<comment type="similarity">
    <text evidence="1">Belongs to the RNA polymerase alpha chain family.</text>
</comment>
<dbReference type="CDD" id="cd06928">
    <property type="entry name" value="RNAP_alpha_NTD"/>
    <property type="match status" value="1"/>
</dbReference>
<sequence>MLIPQIVSITARGCNISQFSIEPLDRGYGDTLGCALRRTLLTSVCGTAVTEVEIVGSSNEFSSVAGIAEDSMQLALNIRSVVFKLDVHTESLVLTLRKTNPGVVYARDIQTDYRCQVVNPNHIICHLDSGRLSTHIKIQKGWGYVPKYNGLCWNNGKLILDAFYSPVKNVSYSVSLIKYSFERLVLNIETNGSVTPSESLRQSIHILKSQLSLLSV</sequence>
<dbReference type="EC" id="2.7.7.6" evidence="2"/>
<dbReference type="Gene3D" id="2.170.120.12">
    <property type="entry name" value="DNA-directed RNA polymerase, insert domain"/>
    <property type="match status" value="1"/>
</dbReference>
<keyword evidence="7" id="KW-0804">Transcription</keyword>
<evidence type="ECO:0000256" key="6">
    <source>
        <dbReference type="ARBA" id="ARBA00022695"/>
    </source>
</evidence>
<feature type="domain" description="DNA-directed RNA polymerase RpoA/D/Rpb3-type" evidence="11">
    <location>
        <begin position="16"/>
        <end position="216"/>
    </location>
</feature>
<evidence type="ECO:0000256" key="3">
    <source>
        <dbReference type="ARBA" id="ARBA00015972"/>
    </source>
</evidence>
<dbReference type="GO" id="GO:0006351">
    <property type="term" value="P:DNA-templated transcription"/>
    <property type="evidence" value="ECO:0007669"/>
    <property type="project" value="InterPro"/>
</dbReference>
<dbReference type="Proteomes" id="UP000222818">
    <property type="component" value="Unassembled WGS sequence"/>
</dbReference>
<gene>
    <name evidence="12" type="primary">rpoA</name>
    <name evidence="12" type="ORF">TPPER_00185</name>
</gene>
<evidence type="ECO:0000256" key="1">
    <source>
        <dbReference type="ARBA" id="ARBA00007123"/>
    </source>
</evidence>
<keyword evidence="6 12" id="KW-0548">Nucleotidyltransferase</keyword>
<name>A0A2G0V6V4_9PROT</name>
<evidence type="ECO:0000256" key="7">
    <source>
        <dbReference type="ARBA" id="ARBA00023163"/>
    </source>
</evidence>
<dbReference type="FunFam" id="2.170.120.12:FF:000001">
    <property type="entry name" value="DNA-directed RNA polymerase subunit alpha"/>
    <property type="match status" value="1"/>
</dbReference>
<dbReference type="Gene3D" id="3.30.1360.10">
    <property type="entry name" value="RNA polymerase, RBP11-like subunit"/>
    <property type="match status" value="1"/>
</dbReference>
<evidence type="ECO:0000313" key="13">
    <source>
        <dbReference type="Proteomes" id="UP000222818"/>
    </source>
</evidence>
<dbReference type="GO" id="GO:0000428">
    <property type="term" value="C:DNA-directed RNA polymerase complex"/>
    <property type="evidence" value="ECO:0007669"/>
    <property type="project" value="UniProtKB-KW"/>
</dbReference>
<dbReference type="InterPro" id="IPR011263">
    <property type="entry name" value="DNA-dir_RNA_pol_RpoA/D/Rpb3"/>
</dbReference>
<dbReference type="SMART" id="SM00662">
    <property type="entry name" value="RPOLD"/>
    <property type="match status" value="1"/>
</dbReference>
<dbReference type="SUPFAM" id="SSF56553">
    <property type="entry name" value="Insert subdomain of RNA polymerase alpha subunit"/>
    <property type="match status" value="1"/>
</dbReference>
<dbReference type="InterPro" id="IPR011262">
    <property type="entry name" value="DNA-dir_RNA_pol_insert"/>
</dbReference>
<dbReference type="InterPro" id="IPR036603">
    <property type="entry name" value="RBP11-like"/>
</dbReference>
<dbReference type="Pfam" id="PF01193">
    <property type="entry name" value="RNA_pol_L"/>
    <property type="match status" value="1"/>
</dbReference>
<evidence type="ECO:0000256" key="8">
    <source>
        <dbReference type="ARBA" id="ARBA00032524"/>
    </source>
</evidence>
<evidence type="ECO:0000313" key="12">
    <source>
        <dbReference type="EMBL" id="PHN16192.1"/>
    </source>
</evidence>
<evidence type="ECO:0000256" key="2">
    <source>
        <dbReference type="ARBA" id="ARBA00012418"/>
    </source>
</evidence>
<comment type="caution">
    <text evidence="12">The sequence shown here is derived from an EMBL/GenBank/DDBJ whole genome shotgun (WGS) entry which is preliminary data.</text>
</comment>
<dbReference type="Pfam" id="PF01000">
    <property type="entry name" value="RNA_pol_A_bac"/>
    <property type="match status" value="1"/>
</dbReference>